<dbReference type="InterPro" id="IPR036770">
    <property type="entry name" value="Ankyrin_rpt-contain_sf"/>
</dbReference>
<evidence type="ECO:0000256" key="4">
    <source>
        <dbReference type="SAM" id="MobiDB-lite"/>
    </source>
</evidence>
<evidence type="ECO:0000313" key="5">
    <source>
        <dbReference type="RefSeq" id="XP_020021211.1"/>
    </source>
</evidence>
<evidence type="ECO:0000256" key="3">
    <source>
        <dbReference type="PROSITE-ProRule" id="PRU00023"/>
    </source>
</evidence>
<feature type="region of interest" description="Disordered" evidence="4">
    <location>
        <begin position="89"/>
        <end position="119"/>
    </location>
</feature>
<dbReference type="SUPFAM" id="SSF48403">
    <property type="entry name" value="Ankyrin repeat"/>
    <property type="match status" value="1"/>
</dbReference>
<feature type="repeat" description="ANK" evidence="3">
    <location>
        <begin position="276"/>
        <end position="308"/>
    </location>
</feature>
<name>A0A8B7UNK2_CASCN</name>
<dbReference type="InterPro" id="IPR002110">
    <property type="entry name" value="Ankyrin_rpt"/>
</dbReference>
<dbReference type="KEGG" id="ccan:109687648"/>
<dbReference type="SMART" id="SM00248">
    <property type="entry name" value="ANK"/>
    <property type="match status" value="2"/>
</dbReference>
<dbReference type="OrthoDB" id="5402602at2759"/>
<dbReference type="PROSITE" id="PS50088">
    <property type="entry name" value="ANK_REPEAT"/>
    <property type="match status" value="2"/>
</dbReference>
<feature type="repeat" description="ANK" evidence="3">
    <location>
        <begin position="243"/>
        <end position="275"/>
    </location>
</feature>
<dbReference type="RefSeq" id="XP_020021211.1">
    <property type="nucleotide sequence ID" value="XM_020165622.1"/>
</dbReference>
<organism evidence="5">
    <name type="scientific">Castor canadensis</name>
    <name type="common">American beaver</name>
    <dbReference type="NCBI Taxonomy" id="51338"/>
    <lineage>
        <taxon>Eukaryota</taxon>
        <taxon>Metazoa</taxon>
        <taxon>Chordata</taxon>
        <taxon>Craniata</taxon>
        <taxon>Vertebrata</taxon>
        <taxon>Euteleostomi</taxon>
        <taxon>Mammalia</taxon>
        <taxon>Eutheria</taxon>
        <taxon>Euarchontoglires</taxon>
        <taxon>Glires</taxon>
        <taxon>Rodentia</taxon>
        <taxon>Castorimorpha</taxon>
        <taxon>Castoridae</taxon>
        <taxon>Castor</taxon>
    </lineage>
</organism>
<sequence length="468" mass="50463">MPFNVAGSVPPSCLNTVEEAPHFPNMCESTEGYLTSKLADDCPSLEFLSVNTSFRPDNPRPESSCELGGGYPCPWLYHKRPGTNTLYPGVAPRFPVTSERRGRGPLRSGGRRLPLGTHRALYRPPDGVLGRRLCIRGAAASSKAAPLVLPRPGAWRAPRGEAFPRARHRDFKTGVGVERRWFDGNRYKLGRRGAFGSRFPPVRTRGAPPLPSLGGSKNSGTQLECLIQLVRAGAALNISTTRYAQTPAHIAAFGGHPQCLVWLIQAGANINKPDCEGETPIHKAARSGSLECITALVANGAHADLRNASGLTAADIAQTQGFQECTQFLLSIQSHHLSGFYHNGALSGCQENLFPSRISVGTNRKRCLEDSESLGVKKARTGVPSLDYAMPLANGETEDDADKMHIDRELAAVTGGSGQFPVSCNSNPVVEDIKQQESGSVGPKEIEIYTVSAMQTPCRCKNQYACYL</sequence>
<protein>
    <submittedName>
        <fullName evidence="5">Uncharacterized protein LOC109687648</fullName>
    </submittedName>
</protein>
<dbReference type="InterPro" id="IPR050776">
    <property type="entry name" value="Ank_Repeat/CDKN_Inhibitor"/>
</dbReference>
<keyword evidence="1" id="KW-0677">Repeat</keyword>
<feature type="compositionally biased region" description="Low complexity" evidence="4">
    <location>
        <begin position="105"/>
        <end position="116"/>
    </location>
</feature>
<evidence type="ECO:0000256" key="2">
    <source>
        <dbReference type="ARBA" id="ARBA00023043"/>
    </source>
</evidence>
<dbReference type="Gene3D" id="1.25.40.20">
    <property type="entry name" value="Ankyrin repeat-containing domain"/>
    <property type="match status" value="1"/>
</dbReference>
<proteinExistence type="predicted"/>
<dbReference type="AlphaFoldDB" id="A0A8B7UNK2"/>
<dbReference type="PANTHER" id="PTHR24201:SF12">
    <property type="entry name" value="ANKYRIN REPEAT DOMAIN 10"/>
    <property type="match status" value="1"/>
</dbReference>
<accession>A0A8B7UNK2</accession>
<dbReference type="Pfam" id="PF12796">
    <property type="entry name" value="Ank_2"/>
    <property type="match status" value="1"/>
</dbReference>
<dbReference type="PANTHER" id="PTHR24201">
    <property type="entry name" value="ANK_REP_REGION DOMAIN-CONTAINING PROTEIN"/>
    <property type="match status" value="1"/>
</dbReference>
<evidence type="ECO:0000256" key="1">
    <source>
        <dbReference type="ARBA" id="ARBA00022737"/>
    </source>
</evidence>
<reference evidence="5" key="1">
    <citation type="submission" date="2025-08" db="UniProtKB">
        <authorList>
            <consortium name="RefSeq"/>
        </authorList>
    </citation>
    <scope>IDENTIFICATION</scope>
    <source>
        <tissue evidence="5">Leukocyte</tissue>
    </source>
</reference>
<keyword evidence="2 3" id="KW-0040">ANK repeat</keyword>
<gene>
    <name evidence="5" type="primary">LOC109687648</name>
</gene>
<dbReference type="PROSITE" id="PS50297">
    <property type="entry name" value="ANK_REP_REGION"/>
    <property type="match status" value="2"/>
</dbReference>
<dbReference type="CTD" id="55608"/>